<dbReference type="Pfam" id="PF13450">
    <property type="entry name" value="NAD_binding_8"/>
    <property type="match status" value="1"/>
</dbReference>
<dbReference type="PANTHER" id="PTHR21197:SF0">
    <property type="entry name" value="UDP-GALACTOPYRANOSE MUTASE"/>
    <property type="match status" value="1"/>
</dbReference>
<evidence type="ECO:0000259" key="6">
    <source>
        <dbReference type="Pfam" id="PF03275"/>
    </source>
</evidence>
<dbReference type="Pfam" id="PF03275">
    <property type="entry name" value="GLF"/>
    <property type="match status" value="1"/>
</dbReference>
<feature type="domain" description="UDP-galactopyranose mutase C-terminal" evidence="6">
    <location>
        <begin position="151"/>
        <end position="358"/>
    </location>
</feature>
<name>A0A6C0K1Q4_9ZZZZ</name>
<dbReference type="GO" id="GO:0050660">
    <property type="term" value="F:flavin adenine dinucleotide binding"/>
    <property type="evidence" value="ECO:0007669"/>
    <property type="project" value="TreeGrafter"/>
</dbReference>
<evidence type="ECO:0000256" key="4">
    <source>
        <dbReference type="ARBA" id="ARBA00022827"/>
    </source>
</evidence>
<keyword evidence="3" id="KW-0285">Flavoprotein</keyword>
<evidence type="ECO:0000313" key="7">
    <source>
        <dbReference type="EMBL" id="QHU11659.1"/>
    </source>
</evidence>
<evidence type="ECO:0000256" key="2">
    <source>
        <dbReference type="ARBA" id="ARBA00009321"/>
    </source>
</evidence>
<dbReference type="InterPro" id="IPR004379">
    <property type="entry name" value="UDP-GALP_mutase"/>
</dbReference>
<accession>A0A6C0K1Q4</accession>
<evidence type="ECO:0000256" key="5">
    <source>
        <dbReference type="ARBA" id="ARBA00023235"/>
    </source>
</evidence>
<organism evidence="7">
    <name type="scientific">viral metagenome</name>
    <dbReference type="NCBI Taxonomy" id="1070528"/>
    <lineage>
        <taxon>unclassified sequences</taxon>
        <taxon>metagenomes</taxon>
        <taxon>organismal metagenomes</taxon>
    </lineage>
</organism>
<dbReference type="InterPro" id="IPR015899">
    <property type="entry name" value="UDP-GalPyranose_mutase_C"/>
</dbReference>
<dbReference type="SUPFAM" id="SSF54373">
    <property type="entry name" value="FAD-linked reductases, C-terminal domain"/>
    <property type="match status" value="1"/>
</dbReference>
<comment type="cofactor">
    <cofactor evidence="1">
        <name>FAD</name>
        <dbReference type="ChEBI" id="CHEBI:57692"/>
    </cofactor>
</comment>
<keyword evidence="4" id="KW-0274">FAD</keyword>
<evidence type="ECO:0000256" key="1">
    <source>
        <dbReference type="ARBA" id="ARBA00001974"/>
    </source>
</evidence>
<reference evidence="7" key="1">
    <citation type="journal article" date="2020" name="Nature">
        <title>Giant virus diversity and host interactions through global metagenomics.</title>
        <authorList>
            <person name="Schulz F."/>
            <person name="Roux S."/>
            <person name="Paez-Espino D."/>
            <person name="Jungbluth S."/>
            <person name="Walsh D.A."/>
            <person name="Denef V.J."/>
            <person name="McMahon K.D."/>
            <person name="Konstantinidis K.T."/>
            <person name="Eloe-Fadrosh E.A."/>
            <person name="Kyrpides N.C."/>
            <person name="Woyke T."/>
        </authorList>
    </citation>
    <scope>NUCLEOTIDE SEQUENCE</scope>
    <source>
        <strain evidence="7">GVMAG-S-1101169-75</strain>
    </source>
</reference>
<dbReference type="SUPFAM" id="SSF51971">
    <property type="entry name" value="Nucleotide-binding domain"/>
    <property type="match status" value="1"/>
</dbReference>
<proteinExistence type="inferred from homology"/>
<dbReference type="GO" id="GO:0008767">
    <property type="term" value="F:UDP-galactopyranose mutase activity"/>
    <property type="evidence" value="ECO:0007669"/>
    <property type="project" value="InterPro"/>
</dbReference>
<dbReference type="EMBL" id="MN740787">
    <property type="protein sequence ID" value="QHU11659.1"/>
    <property type="molecule type" value="Genomic_DNA"/>
</dbReference>
<dbReference type="AlphaFoldDB" id="A0A6C0K1Q4"/>
<protein>
    <recommendedName>
        <fullName evidence="6">UDP-galactopyranose mutase C-terminal domain-containing protein</fullName>
    </recommendedName>
</protein>
<dbReference type="PANTHER" id="PTHR21197">
    <property type="entry name" value="UDP-GALACTOPYRANOSE MUTASE"/>
    <property type="match status" value="1"/>
</dbReference>
<dbReference type="Gene3D" id="3.40.50.720">
    <property type="entry name" value="NAD(P)-binding Rossmann-like Domain"/>
    <property type="match status" value="3"/>
</dbReference>
<keyword evidence="5" id="KW-0413">Isomerase</keyword>
<dbReference type="NCBIfam" id="TIGR00031">
    <property type="entry name" value="UDP-GALP_mutase"/>
    <property type="match status" value="1"/>
</dbReference>
<comment type="similarity">
    <text evidence="2">Belongs to the UDP-galactopyranose/dTDP-fucopyranose mutase family.</text>
</comment>
<sequence>MDHEILIIGCGLSAVVLAERLATLQNKKVLILEKRNHIGGNCYDYKDPETGILMNAYGAHLFHTNSKRVWDYVSRFGEWKRWDHSVLGSIGGIIFPIPVNINTVNTLCNTNLQNEQEMNDWLQSRQAKYDDGITNSEQMGRSRVGDELYEKIFRDYTYKQWNKYPEELDASVLARIPVRNNFDGRYFSDRYQALPAEGYTRFFERMLNHPLITVRLETDFFFFRKENPHLVSNRVVIFTGPIDRYFEDHGLDPLEYRSIDFQIERFLDIHGGYYQPNSVVNYPSLEVPYTRIVEYKHFLHQRSPHTLIVREFTNDHGEPYYPVPNNKNMQLYDQYKNLAEEEKKKGVHFVGRLASYKYFNMDQAILNALEYYDAHFS</sequence>
<evidence type="ECO:0000256" key="3">
    <source>
        <dbReference type="ARBA" id="ARBA00022630"/>
    </source>
</evidence>